<dbReference type="HOGENOM" id="CLU_021164_5_0_1"/>
<evidence type="ECO:0000313" key="1">
    <source>
        <dbReference type="EMBL" id="KDQ61677.1"/>
    </source>
</evidence>
<dbReference type="SUPFAM" id="SSF52047">
    <property type="entry name" value="RNI-like"/>
    <property type="match status" value="1"/>
</dbReference>
<dbReference type="InterPro" id="IPR032675">
    <property type="entry name" value="LRR_dom_sf"/>
</dbReference>
<protein>
    <recommendedName>
        <fullName evidence="3">F-box domain-containing protein</fullName>
    </recommendedName>
</protein>
<proteinExistence type="predicted"/>
<dbReference type="AlphaFoldDB" id="A0A067QDU7"/>
<keyword evidence="2" id="KW-1185">Reference proteome</keyword>
<evidence type="ECO:0000313" key="2">
    <source>
        <dbReference type="Proteomes" id="UP000027265"/>
    </source>
</evidence>
<dbReference type="Gene3D" id="3.80.10.10">
    <property type="entry name" value="Ribonuclease Inhibitor"/>
    <property type="match status" value="1"/>
</dbReference>
<dbReference type="InParanoid" id="A0A067QDU7"/>
<dbReference type="OrthoDB" id="2447803at2759"/>
<sequence>MEPSTQYHSVHRALCIPELLKTIFLSLNDSSSNAKSARVCKKWSEIALDVLWEELNHDSHYRLFSILAPLKPEELVVGASEPRRYVFTTSLTPVAWQRFDYYAPRVRGFVYQPRNETKPVHESVFQAMALSRPQKPLLPNLRALAWYPVRPQDPQSFALLFMHEGIRELAVGLTFFGESARIFAAYVVDRMSSLTSLTIRHRRGVREVEEVIMQLVKGLKELNHIVVPMFHLTGAIAEAMSKLPRLQSVKYGLFNIPYNPTAEVFPFTPSFQVPIFPILYHLSMTVSLMDLSRLLHQGFPPPSLTRLALTVAEPEPSTKFLRSFLRLLSTHCPLLRALYISFRVPRYPTIPADPIVFRDLEPIFQFENLRSLTVVHPLSLVVSQSEIERIALRWPLLEFLSLTNEPMRMEGDDATLTLEALIPLLQHCPNIGYIGLYLRADDLPPNLTRLPQRGAKALTLALFCSIVQDPASVALILSRFSQTKVVISTSPQFKGRTYNVDEALLESRISRWKEVERLLPLFTQARNEGAT</sequence>
<evidence type="ECO:0008006" key="3">
    <source>
        <dbReference type="Google" id="ProtNLM"/>
    </source>
</evidence>
<accession>A0A067QDU7</accession>
<name>A0A067QDU7_9AGAM</name>
<dbReference type="EMBL" id="KL197712">
    <property type="protein sequence ID" value="KDQ61677.1"/>
    <property type="molecule type" value="Genomic_DNA"/>
</dbReference>
<dbReference type="Proteomes" id="UP000027265">
    <property type="component" value="Unassembled WGS sequence"/>
</dbReference>
<reference evidence="2" key="1">
    <citation type="journal article" date="2014" name="Proc. Natl. Acad. Sci. U.S.A.">
        <title>Extensive sampling of basidiomycete genomes demonstrates inadequacy of the white-rot/brown-rot paradigm for wood decay fungi.</title>
        <authorList>
            <person name="Riley R."/>
            <person name="Salamov A.A."/>
            <person name="Brown D.W."/>
            <person name="Nagy L.G."/>
            <person name="Floudas D."/>
            <person name="Held B.W."/>
            <person name="Levasseur A."/>
            <person name="Lombard V."/>
            <person name="Morin E."/>
            <person name="Otillar R."/>
            <person name="Lindquist E.A."/>
            <person name="Sun H."/>
            <person name="LaButti K.M."/>
            <person name="Schmutz J."/>
            <person name="Jabbour D."/>
            <person name="Luo H."/>
            <person name="Baker S.E."/>
            <person name="Pisabarro A.G."/>
            <person name="Walton J.D."/>
            <person name="Blanchette R.A."/>
            <person name="Henrissat B."/>
            <person name="Martin F."/>
            <person name="Cullen D."/>
            <person name="Hibbett D.S."/>
            <person name="Grigoriev I.V."/>
        </authorList>
    </citation>
    <scope>NUCLEOTIDE SEQUENCE [LARGE SCALE GENOMIC DNA]</scope>
    <source>
        <strain evidence="2">MUCL 33604</strain>
    </source>
</reference>
<gene>
    <name evidence="1" type="ORF">JAAARDRAFT_122967</name>
</gene>
<dbReference type="STRING" id="933084.A0A067QDU7"/>
<organism evidence="1 2">
    <name type="scientific">Jaapia argillacea MUCL 33604</name>
    <dbReference type="NCBI Taxonomy" id="933084"/>
    <lineage>
        <taxon>Eukaryota</taxon>
        <taxon>Fungi</taxon>
        <taxon>Dikarya</taxon>
        <taxon>Basidiomycota</taxon>
        <taxon>Agaricomycotina</taxon>
        <taxon>Agaricomycetes</taxon>
        <taxon>Agaricomycetidae</taxon>
        <taxon>Jaapiales</taxon>
        <taxon>Jaapiaceae</taxon>
        <taxon>Jaapia</taxon>
    </lineage>
</organism>